<dbReference type="EMBL" id="CM020618">
    <property type="protein sequence ID" value="KAK1862219.1"/>
    <property type="molecule type" value="Genomic_DNA"/>
</dbReference>
<sequence length="498" mass="52254">MPRPPPPSSPYAARHSRGMSPPVGCPPPGGAPAFVGALPLSLAPTPWAGRPLARACTRRWRPPRAPASAAAVGTGRRTCGRCLTTTMVFLPAGGMPPPPDDDDSEWGGDPLTPPPAPRSPLGEDDDTPSEVGSAVTDESPGASRTLIDGDEDPAGGADESVESLDGWDVATPRKTAITAAAAAAAAAAEVSSPITSGRIDELLRGTSADYETWESRADARSLTAVRGMSQRRLGATELNASLAADHLARHRHVLAPDEAFGAVFMIDALLANRRQEELAAWKTVAAAQTPPLPPPDFDDILRAESMPPALAVERVFYWTREWGEVQRLLRAKDEALAAAALDTLEAVPGALAWLEALGRYGVRAAVLAEGMSRSQVRAVVDAMGLAHVVPAMEVVSADDECDTAEQALLLAACRVDRPPCKMVVFTDAPAGVTAAHEVSAKAVALVSAYKSWELRAADCCVGDYDELKVMNVRRLFAEGGPGVGELEAQLEVQTKTGI</sequence>
<evidence type="ECO:0000313" key="2">
    <source>
        <dbReference type="Proteomes" id="UP000798662"/>
    </source>
</evidence>
<organism evidence="1 2">
    <name type="scientific">Pyropia yezoensis</name>
    <name type="common">Susabi-nori</name>
    <name type="synonym">Porphyra yezoensis</name>
    <dbReference type="NCBI Taxonomy" id="2788"/>
    <lineage>
        <taxon>Eukaryota</taxon>
        <taxon>Rhodophyta</taxon>
        <taxon>Bangiophyceae</taxon>
        <taxon>Bangiales</taxon>
        <taxon>Bangiaceae</taxon>
        <taxon>Pyropia</taxon>
    </lineage>
</organism>
<gene>
    <name evidence="1" type="ORF">I4F81_004794</name>
</gene>
<accession>A0ACC3BW31</accession>
<reference evidence="1" key="1">
    <citation type="submission" date="2019-11" db="EMBL/GenBank/DDBJ databases">
        <title>Nori genome reveals adaptations in red seaweeds to the harsh intertidal environment.</title>
        <authorList>
            <person name="Wang D."/>
            <person name="Mao Y."/>
        </authorList>
    </citation>
    <scope>NUCLEOTIDE SEQUENCE</scope>
    <source>
        <tissue evidence="1">Gametophyte</tissue>
    </source>
</reference>
<comment type="caution">
    <text evidence="1">The sequence shown here is derived from an EMBL/GenBank/DDBJ whole genome shotgun (WGS) entry which is preliminary data.</text>
</comment>
<proteinExistence type="predicted"/>
<evidence type="ECO:0000313" key="1">
    <source>
        <dbReference type="EMBL" id="KAK1862219.1"/>
    </source>
</evidence>
<protein>
    <submittedName>
        <fullName evidence="1">Uncharacterized protein</fullName>
    </submittedName>
</protein>
<keyword evidence="2" id="KW-1185">Reference proteome</keyword>
<name>A0ACC3BW31_PYRYE</name>
<dbReference type="Proteomes" id="UP000798662">
    <property type="component" value="Chromosome 1"/>
</dbReference>